<sequence length="341" mass="35681">MTEFSAPFDGSQIATELQWSRMARRWGLDGVHADSPGSTDLKVTGNGTGNVSLAPGSAYVNGFFYRNDAAMNIPVTANAGGSARVDLVVLRADPSANAVNAVYKTGGAVAPTLAQDEAGTWEIPVAQCTVAAGSSVVTATNVLDQRWFTGKAIVPSIASQRRPPTAGLFALEGSEVLVADGSNWNLLGTIQSREPSTYTPVWTAGTAASSTVINWGSGSQNSGRYRLLGGKLCWVSIQLTPTGNPAAYDDPIAVTLPLPSTVAYRQIFTWNFTSSNGEGSAVGVGMTFPTESATKIARLRFPLADGISASSTPNSFNMLTNDPFNIRTGDVLTITGTYEIA</sequence>
<gene>
    <name evidence="1" type="ORF">V2J85_09115</name>
</gene>
<dbReference type="Proteomes" id="UP001307760">
    <property type="component" value="Unassembled WGS sequence"/>
</dbReference>
<name>A0ABU7NKV4_9ACTN</name>
<reference evidence="1 2" key="1">
    <citation type="submission" date="2023-12" db="EMBL/GenBank/DDBJ databases">
        <title>30 novel species of actinomycetes from the DSMZ collection.</title>
        <authorList>
            <person name="Nouioui I."/>
        </authorList>
    </citation>
    <scope>NUCLEOTIDE SEQUENCE [LARGE SCALE GENOMIC DNA]</scope>
    <source>
        <strain evidence="1 2">DSM 41528</strain>
    </source>
</reference>
<protein>
    <submittedName>
        <fullName evidence="1">Uncharacterized protein</fullName>
    </submittedName>
</protein>
<dbReference type="EMBL" id="JAZBJP010000002">
    <property type="protein sequence ID" value="MEE4419510.1"/>
    <property type="molecule type" value="Genomic_DNA"/>
</dbReference>
<organism evidence="1 2">
    <name type="scientific">Streptomyces bugieae</name>
    <dbReference type="NCBI Taxonomy" id="3098223"/>
    <lineage>
        <taxon>Bacteria</taxon>
        <taxon>Bacillati</taxon>
        <taxon>Actinomycetota</taxon>
        <taxon>Actinomycetes</taxon>
        <taxon>Kitasatosporales</taxon>
        <taxon>Streptomycetaceae</taxon>
        <taxon>Streptomyces</taxon>
    </lineage>
</organism>
<comment type="caution">
    <text evidence="1">The sequence shown here is derived from an EMBL/GenBank/DDBJ whole genome shotgun (WGS) entry which is preliminary data.</text>
</comment>
<evidence type="ECO:0000313" key="1">
    <source>
        <dbReference type="EMBL" id="MEE4419510.1"/>
    </source>
</evidence>
<evidence type="ECO:0000313" key="2">
    <source>
        <dbReference type="Proteomes" id="UP001307760"/>
    </source>
</evidence>
<accession>A0ABU7NKV4</accession>
<dbReference type="RefSeq" id="WP_330821168.1">
    <property type="nucleotide sequence ID" value="NZ_JAZBJP010000002.1"/>
</dbReference>
<keyword evidence="2" id="KW-1185">Reference proteome</keyword>
<proteinExistence type="predicted"/>